<name>A0A1I7TU79_9PELO</name>
<dbReference type="AlphaFoldDB" id="A0A1I7TU79"/>
<keyword evidence="2" id="KW-1185">Reference proteome</keyword>
<dbReference type="Pfam" id="PF25100">
    <property type="entry name" value="DUF7809"/>
    <property type="match status" value="1"/>
</dbReference>
<reference evidence="3" key="1">
    <citation type="submission" date="2016-11" db="UniProtKB">
        <authorList>
            <consortium name="WormBaseParasite"/>
        </authorList>
    </citation>
    <scope>IDENTIFICATION</scope>
</reference>
<dbReference type="InterPro" id="IPR056711">
    <property type="entry name" value="DUF7809"/>
</dbReference>
<dbReference type="GO" id="GO:0045121">
    <property type="term" value="C:membrane raft"/>
    <property type="evidence" value="ECO:0007669"/>
    <property type="project" value="TreeGrafter"/>
</dbReference>
<feature type="domain" description="DUF7809" evidence="1">
    <location>
        <begin position="116"/>
        <end position="245"/>
    </location>
</feature>
<accession>A0A1I7TU79</accession>
<evidence type="ECO:0000313" key="2">
    <source>
        <dbReference type="Proteomes" id="UP000095282"/>
    </source>
</evidence>
<dbReference type="WBParaSite" id="Csp11.Scaffold629.g11830.t1">
    <property type="protein sequence ID" value="Csp11.Scaffold629.g11830.t1"/>
    <property type="gene ID" value="Csp11.Scaffold629.g11830"/>
</dbReference>
<dbReference type="STRING" id="1561998.A0A1I7TU79"/>
<evidence type="ECO:0000259" key="1">
    <source>
        <dbReference type="Pfam" id="PF25100"/>
    </source>
</evidence>
<dbReference type="eggNOG" id="ENOG502RT6Q">
    <property type="taxonomic scope" value="Eukaryota"/>
</dbReference>
<dbReference type="PANTHER" id="PTHR21447:SF11">
    <property type="entry name" value="RING-TYPE DOMAIN-CONTAINING PROTEIN"/>
    <property type="match status" value="1"/>
</dbReference>
<evidence type="ECO:0000313" key="3">
    <source>
        <dbReference type="WBParaSite" id="Csp11.Scaffold629.g11830.t1"/>
    </source>
</evidence>
<dbReference type="GO" id="GO:0045087">
    <property type="term" value="P:innate immune response"/>
    <property type="evidence" value="ECO:0007669"/>
    <property type="project" value="TreeGrafter"/>
</dbReference>
<dbReference type="Proteomes" id="UP000095282">
    <property type="component" value="Unplaced"/>
</dbReference>
<protein>
    <submittedName>
        <fullName evidence="3">BTB domain-containing protein</fullName>
    </submittedName>
</protein>
<dbReference type="PANTHER" id="PTHR21447">
    <property type="entry name" value="RING-TYPE DOMAIN-CONTAINING PROTEIN-RELATED"/>
    <property type="match status" value="1"/>
</dbReference>
<proteinExistence type="predicted"/>
<organism evidence="2 3">
    <name type="scientific">Caenorhabditis tropicalis</name>
    <dbReference type="NCBI Taxonomy" id="1561998"/>
    <lineage>
        <taxon>Eukaryota</taxon>
        <taxon>Metazoa</taxon>
        <taxon>Ecdysozoa</taxon>
        <taxon>Nematoda</taxon>
        <taxon>Chromadorea</taxon>
        <taxon>Rhabditida</taxon>
        <taxon>Rhabditina</taxon>
        <taxon>Rhabditomorpha</taxon>
        <taxon>Rhabditoidea</taxon>
        <taxon>Rhabditidae</taxon>
        <taxon>Peloderinae</taxon>
        <taxon>Caenorhabditis</taxon>
    </lineage>
</organism>
<sequence length="542" mass="63329">MAEVWIRSKPFFNAIMEYLPEEHRDLVIRNGDQTIVPNDGEDPRMSIYGGGFVELVDQVQKFSTFPGSLYAFGGDLTDPLNFECWTIMNPATEEFYVHKWDIPIGLDVEIRRFYSSPIIQKVVSFYLRSLKIDAKWGIEMIKRKEFELKTKEVSEFINHQYHCPSRKQMILKKLTLKEFFEAVKGVLPQNDEDPEYSSIFKCLETSNKEKPIKQNKKLYEEWFKKISLIVEALSNVVKENPDWFRHSDGPPIVQLFCFCLSKERFVLVQELQKELRRTNMEGMEEEATPLSTMEIGEVERILGDQFKKISFIWKFMKRTNSREFYMAGVDGKHMILSSGFLRELFHEIASVKKLFQDISQEELRFIASSLTDLVNSDEMKYRFIHVETAKTIRKSFFETLQNKIPNVMSKEKKEVLAVGSEEFSLLDLQNETYRMGIINTFPNILRFCEEAYREAKKESCVLGTCCLHKVLKIAQWLSFLELEDAKEIKAAIHGKRDCHLFDGICSLCSQEKSEVEEGIVQQIRSVVIDESESEEDWDSFLQ</sequence>